<evidence type="ECO:0000313" key="2">
    <source>
        <dbReference type="Proteomes" id="UP000694864"/>
    </source>
</evidence>
<dbReference type="PROSITE" id="PS50858">
    <property type="entry name" value="BSD"/>
    <property type="match status" value="1"/>
</dbReference>
<dbReference type="PANTHER" id="PTHR12856">
    <property type="entry name" value="TRANSCRIPTION INITIATION FACTOR IIH-RELATED"/>
    <property type="match status" value="1"/>
</dbReference>
<accession>A0ABM0WRD2</accession>
<gene>
    <name evidence="3" type="primary">LOC104754555</name>
</gene>
<dbReference type="SUPFAM" id="SSF140383">
    <property type="entry name" value="BSD domain-like"/>
    <property type="match status" value="2"/>
</dbReference>
<protein>
    <submittedName>
        <fullName evidence="3">Probable RNA polymerase II transcription factor B subunit 1-1 isoform X1</fullName>
    </submittedName>
</protein>
<dbReference type="RefSeq" id="XP_010475072.1">
    <property type="nucleotide sequence ID" value="XM_010476770.2"/>
</dbReference>
<dbReference type="Gene3D" id="6.10.140.1200">
    <property type="match status" value="1"/>
</dbReference>
<organism evidence="2 3">
    <name type="scientific">Camelina sativa</name>
    <name type="common">False flax</name>
    <name type="synonym">Myagrum sativum</name>
    <dbReference type="NCBI Taxonomy" id="90675"/>
    <lineage>
        <taxon>Eukaryota</taxon>
        <taxon>Viridiplantae</taxon>
        <taxon>Streptophyta</taxon>
        <taxon>Embryophyta</taxon>
        <taxon>Tracheophyta</taxon>
        <taxon>Spermatophyta</taxon>
        <taxon>Magnoliopsida</taxon>
        <taxon>eudicotyledons</taxon>
        <taxon>Gunneridae</taxon>
        <taxon>Pentapetalae</taxon>
        <taxon>rosids</taxon>
        <taxon>malvids</taxon>
        <taxon>Brassicales</taxon>
        <taxon>Brassicaceae</taxon>
        <taxon>Camelineae</taxon>
        <taxon>Camelina</taxon>
    </lineage>
</organism>
<sequence length="603" mass="68425">MAGEQVEKRGVKYKSSIKDPGTPGFLRINEVMLLFVPNDPKSDSKLKLQTKNIKIVVIKKFLQVINIPKKDLINLLGSISLPTRDGIISLSLKIIPTCILAVISSRPFLKVTRSLRKQLSRHLPSNSVLKNWSYASSFLKKTGSELQRLHKQFVESKVLTEDEFWATRKKLLGKDSIRKSKQQLGLKSMMVSGIKPSTDGRTNRVTFNLTPEIIFQIFAEKPAVRQAFINYVPSKMTEKDFWTKYFRAEYLYSTKNTAVAAAEAAEDEELAVFLKPDEILARETRQKIRRVDPTLDMEADEGDDYSHLMDHGIQRDGTMDVVEPQNDQFKRSLLQDLNRHAAVVLEGRSIDVDSEDTRIVAEALTRVKQVSKADGETTKDANQERLERMSRVAGMEDLQAPQNFPLAPLSIKDPRDYFESQQGNVVNVPRGAKGLKRNVHEAYGLLKDSIVEIRATGLSDPLIKPEVSFEVFSSLTRTISTAKNIIGKNPRESFLDRLPKSTKDEVLHHWTSIQELLRHFWSSYPITTPYLHTKVGKLKDAMSNTYSKLDAMKESVQSDLRHQISLLVRPMQQALDAAFQHYEADLQRRTAKSSDGERPNGYV</sequence>
<feature type="domain" description="BSD" evidence="1">
    <location>
        <begin position="201"/>
        <end position="253"/>
    </location>
</feature>
<name>A0ABM0WRD2_CAMSA</name>
<keyword evidence="2" id="KW-1185">Reference proteome</keyword>
<dbReference type="GeneID" id="104754555"/>
<dbReference type="InterPro" id="IPR027079">
    <property type="entry name" value="Tfb1/GTF2H1"/>
</dbReference>
<dbReference type="Pfam" id="PF03909">
    <property type="entry name" value="BSD"/>
    <property type="match status" value="1"/>
</dbReference>
<evidence type="ECO:0000259" key="1">
    <source>
        <dbReference type="PROSITE" id="PS50858"/>
    </source>
</evidence>
<reference evidence="2" key="1">
    <citation type="journal article" date="2014" name="Nat. Commun.">
        <title>The emerging biofuel crop Camelina sativa retains a highly undifferentiated hexaploid genome structure.</title>
        <authorList>
            <person name="Kagale S."/>
            <person name="Koh C."/>
            <person name="Nixon J."/>
            <person name="Bollina V."/>
            <person name="Clarke W.E."/>
            <person name="Tuteja R."/>
            <person name="Spillane C."/>
            <person name="Robinson S.J."/>
            <person name="Links M.G."/>
            <person name="Clarke C."/>
            <person name="Higgins E.E."/>
            <person name="Huebert T."/>
            <person name="Sharpe A.G."/>
            <person name="Parkin I.A."/>
        </authorList>
    </citation>
    <scope>NUCLEOTIDE SEQUENCE [LARGE SCALE GENOMIC DNA]</scope>
    <source>
        <strain evidence="2">cv. DH55</strain>
    </source>
</reference>
<dbReference type="SMART" id="SM00751">
    <property type="entry name" value="BSD"/>
    <property type="match status" value="2"/>
</dbReference>
<dbReference type="Gene3D" id="1.10.3970.10">
    <property type="entry name" value="BSD domain"/>
    <property type="match status" value="1"/>
</dbReference>
<reference evidence="3" key="2">
    <citation type="submission" date="2025-08" db="UniProtKB">
        <authorList>
            <consortium name="RefSeq"/>
        </authorList>
    </citation>
    <scope>IDENTIFICATION</scope>
    <source>
        <tissue evidence="3">Leaf</tissue>
    </source>
</reference>
<dbReference type="Proteomes" id="UP000694864">
    <property type="component" value="Chromosome 17"/>
</dbReference>
<dbReference type="InterPro" id="IPR005607">
    <property type="entry name" value="BSD_dom"/>
</dbReference>
<evidence type="ECO:0000313" key="3">
    <source>
        <dbReference type="RefSeq" id="XP_010475072.1"/>
    </source>
</evidence>
<proteinExistence type="predicted"/>
<dbReference type="InterPro" id="IPR035925">
    <property type="entry name" value="BSD_dom_sf"/>
</dbReference>